<reference evidence="2 3" key="1">
    <citation type="journal article" date="2013" name="PLoS ONE">
        <title>Predicting the Proteins of Angomonas deanei, Strigomonas culicis and Their Respective Endosymbionts Reveals New Aspects of the Trypanosomatidae Family.</title>
        <authorList>
            <person name="Motta M.C."/>
            <person name="Martins A.C."/>
            <person name="de Souza S.S."/>
            <person name="Catta-Preta C.M."/>
            <person name="Silva R."/>
            <person name="Klein C.C."/>
            <person name="de Almeida L.G."/>
            <person name="de Lima Cunha O."/>
            <person name="Ciapina L.P."/>
            <person name="Brocchi M."/>
            <person name="Colabardini A.C."/>
            <person name="de Araujo Lima B."/>
            <person name="Machado C.R."/>
            <person name="de Almeida Soares C.M."/>
            <person name="Probst C.M."/>
            <person name="de Menezes C.B."/>
            <person name="Thompson C.E."/>
            <person name="Bartholomeu D.C."/>
            <person name="Gradia D.F."/>
            <person name="Pavoni D.P."/>
            <person name="Grisard E.C."/>
            <person name="Fantinatti-Garboggini F."/>
            <person name="Marchini F.K."/>
            <person name="Rodrigues-Luiz G.F."/>
            <person name="Wagner G."/>
            <person name="Goldman G.H."/>
            <person name="Fietto J.L."/>
            <person name="Elias M.C."/>
            <person name="Goldman M.H."/>
            <person name="Sagot M.F."/>
            <person name="Pereira M."/>
            <person name="Stoco P.H."/>
            <person name="de Mendonca-Neto R.P."/>
            <person name="Teixeira S.M."/>
            <person name="Maciel T.E."/>
            <person name="de Oliveira Mendes T.A."/>
            <person name="Urmenyi T.P."/>
            <person name="de Souza W."/>
            <person name="Schenkman S."/>
            <person name="de Vasconcelos A.T."/>
        </authorList>
    </citation>
    <scope>NUCLEOTIDE SEQUENCE [LARGE SCALE GENOMIC DNA]</scope>
</reference>
<accession>S9TLK1</accession>
<sequence length="84" mass="9422">MREKLTMLMKLRDDIRVRLLQSSKAKATRSPQADVAATAVRTPSPNRVVATSQYPLSPASGRKSNMKVFRASKKIRHTAKNSRK</sequence>
<evidence type="ECO:0000256" key="1">
    <source>
        <dbReference type="SAM" id="MobiDB-lite"/>
    </source>
</evidence>
<feature type="region of interest" description="Disordered" evidence="1">
    <location>
        <begin position="50"/>
        <end position="84"/>
    </location>
</feature>
<dbReference type="AlphaFoldDB" id="S9TLK1"/>
<evidence type="ECO:0000313" key="3">
    <source>
        <dbReference type="Proteomes" id="UP000015354"/>
    </source>
</evidence>
<gene>
    <name evidence="2" type="ORF">STCU_10740</name>
</gene>
<dbReference type="EMBL" id="ATMH01010592">
    <property type="protein sequence ID" value="EPY17238.1"/>
    <property type="molecule type" value="Genomic_DNA"/>
</dbReference>
<evidence type="ECO:0000313" key="2">
    <source>
        <dbReference type="EMBL" id="EPY17238.1"/>
    </source>
</evidence>
<name>S9TLK1_9TRYP</name>
<protein>
    <submittedName>
        <fullName evidence="2">Uncharacterized protein</fullName>
    </submittedName>
</protein>
<dbReference type="Proteomes" id="UP000015354">
    <property type="component" value="Unassembled WGS sequence"/>
</dbReference>
<feature type="compositionally biased region" description="Basic residues" evidence="1">
    <location>
        <begin position="70"/>
        <end position="84"/>
    </location>
</feature>
<proteinExistence type="predicted"/>
<comment type="caution">
    <text evidence="2">The sequence shown here is derived from an EMBL/GenBank/DDBJ whole genome shotgun (WGS) entry which is preliminary data.</text>
</comment>
<organism evidence="2 3">
    <name type="scientific">Strigomonas culicis</name>
    <dbReference type="NCBI Taxonomy" id="28005"/>
    <lineage>
        <taxon>Eukaryota</taxon>
        <taxon>Discoba</taxon>
        <taxon>Euglenozoa</taxon>
        <taxon>Kinetoplastea</taxon>
        <taxon>Metakinetoplastina</taxon>
        <taxon>Trypanosomatida</taxon>
        <taxon>Trypanosomatidae</taxon>
        <taxon>Strigomonadinae</taxon>
        <taxon>Strigomonas</taxon>
    </lineage>
</organism>
<keyword evidence="3" id="KW-1185">Reference proteome</keyword>